<feature type="region of interest" description="Disordered" evidence="1">
    <location>
        <begin position="139"/>
        <end position="160"/>
    </location>
</feature>
<organism evidence="2">
    <name type="scientific">Gasterosteus aculeatus</name>
    <name type="common">Three-spined stickleback</name>
    <dbReference type="NCBI Taxonomy" id="69293"/>
    <lineage>
        <taxon>Eukaryota</taxon>
        <taxon>Metazoa</taxon>
        <taxon>Chordata</taxon>
        <taxon>Craniata</taxon>
        <taxon>Vertebrata</taxon>
        <taxon>Euteleostomi</taxon>
        <taxon>Actinopterygii</taxon>
        <taxon>Neopterygii</taxon>
        <taxon>Teleostei</taxon>
        <taxon>Neoteleostei</taxon>
        <taxon>Acanthomorphata</taxon>
        <taxon>Eupercaria</taxon>
        <taxon>Perciformes</taxon>
        <taxon>Cottioidei</taxon>
        <taxon>Gasterosteales</taxon>
        <taxon>Gasterosteidae</taxon>
        <taxon>Gasterosteus</taxon>
    </lineage>
</organism>
<sequence length="251" mass="28915">MLAQEDLGEIASYSPSEQVAYLLVERATLLERLDAAERILETPSLTLNFGEVHNQLALGQEHIGHTMGEEPSQQREDMQKTLDTLTKAQGEQISQERRERQRLERDLDEASRRLAMAHQDIRRLTNELDAAKFNHLDQSDKMKLQQAKEQNNSLDGENRALRERIHTLESEKSKLLDPLEINDADHDVLTKEDEKDKCFSSGQQNNLSGPSMEDTDHIHKRCREAAEDGLVQMRELQRQLGRLRKELDDLE</sequence>
<dbReference type="STRING" id="69293.ENSGACP00000009001"/>
<dbReference type="PANTHER" id="PTHR34479:SF1">
    <property type="entry name" value="COILED-COIL DOMAIN-CONTAINING PROTEIN 30"/>
    <property type="match status" value="1"/>
</dbReference>
<dbReference type="InterPro" id="IPR052825">
    <property type="entry name" value="CCD-Prefoldin_beta-like"/>
</dbReference>
<evidence type="ECO:0000313" key="2">
    <source>
        <dbReference type="Ensembl" id="ENSGACP00000009001.1"/>
    </source>
</evidence>
<dbReference type="Ensembl" id="ENSGACT00000009021.1">
    <property type="protein sequence ID" value="ENSGACP00000009001.1"/>
    <property type="gene ID" value="ENSGACG00000006795.1"/>
</dbReference>
<evidence type="ECO:0000256" key="1">
    <source>
        <dbReference type="SAM" id="MobiDB-lite"/>
    </source>
</evidence>
<feature type="compositionally biased region" description="Polar residues" evidence="1">
    <location>
        <begin position="200"/>
        <end position="209"/>
    </location>
</feature>
<reference evidence="2" key="2">
    <citation type="submission" date="2024-04" db="UniProtKB">
        <authorList>
            <consortium name="Ensembl"/>
        </authorList>
    </citation>
    <scope>IDENTIFICATION</scope>
</reference>
<proteinExistence type="predicted"/>
<dbReference type="AlphaFoldDB" id="G3NUI3"/>
<dbReference type="InParanoid" id="G3NUI3"/>
<name>G3NUI3_GASAC</name>
<dbReference type="Bgee" id="ENSGACG00000006795">
    <property type="expression patterns" value="Expressed in testis and 7 other cell types or tissues"/>
</dbReference>
<dbReference type="eggNOG" id="ENOG502SNA5">
    <property type="taxonomic scope" value="Eukaryota"/>
</dbReference>
<accession>G3NUI3</accession>
<protein>
    <submittedName>
        <fullName evidence="2">Uncharacterized protein</fullName>
    </submittedName>
</protein>
<feature type="region of interest" description="Disordered" evidence="1">
    <location>
        <begin position="192"/>
        <end position="215"/>
    </location>
</feature>
<dbReference type="PANTHER" id="PTHR34479">
    <property type="entry name" value="COILED-COIL DOMAIN-CONTAINING PROTEIN 30"/>
    <property type="match status" value="1"/>
</dbReference>
<reference evidence="2" key="1">
    <citation type="submission" date="2006-01" db="EMBL/GenBank/DDBJ databases">
        <authorList>
            <person name="Lindblad-Toh K."/>
            <person name="Mauceli E."/>
            <person name="Grabherr M."/>
            <person name="Chang J.L."/>
            <person name="Lander E.S."/>
        </authorList>
    </citation>
    <scope>NUCLEOTIDE SEQUENCE [LARGE SCALE GENOMIC DNA]</scope>
</reference>